<evidence type="ECO:0000313" key="6">
    <source>
        <dbReference type="Proteomes" id="UP000070520"/>
    </source>
</evidence>
<dbReference type="SUPFAM" id="SSF56235">
    <property type="entry name" value="N-terminal nucleophile aminohydrolases (Ntn hydrolases)"/>
    <property type="match status" value="1"/>
</dbReference>
<dbReference type="PROSITE" id="PS51278">
    <property type="entry name" value="GATASE_TYPE_2"/>
    <property type="match status" value="1"/>
</dbReference>
<evidence type="ECO:0000313" key="5">
    <source>
        <dbReference type="EMBL" id="KXB00321.1"/>
    </source>
</evidence>
<proteinExistence type="predicted"/>
<evidence type="ECO:0008006" key="7">
    <source>
        <dbReference type="Google" id="ProtNLM"/>
    </source>
</evidence>
<dbReference type="EMBL" id="LHXW01000007">
    <property type="protein sequence ID" value="KXB00321.1"/>
    <property type="molecule type" value="Genomic_DNA"/>
</dbReference>
<dbReference type="InterPro" id="IPR017932">
    <property type="entry name" value="GATase_2_dom"/>
</dbReference>
<evidence type="ECO:0000256" key="1">
    <source>
        <dbReference type="ARBA" id="ARBA00022679"/>
    </source>
</evidence>
<dbReference type="PATRIC" id="fig|1698272.3.peg.717"/>
<dbReference type="InterPro" id="IPR029055">
    <property type="entry name" value="Ntn_hydrolases_N"/>
</dbReference>
<dbReference type="AlphaFoldDB" id="A0A133V1L7"/>
<feature type="domain" description="Glutamine amidotransferase type-2" evidence="3">
    <location>
        <begin position="2"/>
        <end position="307"/>
    </location>
</feature>
<gene>
    <name evidence="5" type="ORF">AKJ42_01155</name>
</gene>
<dbReference type="GO" id="GO:0016740">
    <property type="term" value="F:transferase activity"/>
    <property type="evidence" value="ECO:0007669"/>
    <property type="project" value="UniProtKB-KW"/>
</dbReference>
<dbReference type="Pfam" id="PF13522">
    <property type="entry name" value="GATase_6"/>
    <property type="match status" value="1"/>
</dbReference>
<feature type="domain" description="ACT" evidence="4">
    <location>
        <begin position="51"/>
        <end position="128"/>
    </location>
</feature>
<dbReference type="Pfam" id="PF01842">
    <property type="entry name" value="ACT"/>
    <property type="match status" value="1"/>
</dbReference>
<evidence type="ECO:0000259" key="4">
    <source>
        <dbReference type="PROSITE" id="PS51671"/>
    </source>
</evidence>
<organism evidence="5 6">
    <name type="scientific">candidate division MSBL1 archaeon SCGC-AAA261C02</name>
    <dbReference type="NCBI Taxonomy" id="1698272"/>
    <lineage>
        <taxon>Archaea</taxon>
        <taxon>Methanobacteriati</taxon>
        <taxon>Methanobacteriota</taxon>
        <taxon>candidate division MSBL1</taxon>
    </lineage>
</organism>
<keyword evidence="6" id="KW-1185">Reference proteome</keyword>
<evidence type="ECO:0000256" key="2">
    <source>
        <dbReference type="ARBA" id="ARBA00022962"/>
    </source>
</evidence>
<dbReference type="PANTHER" id="PTHR11907">
    <property type="entry name" value="AMIDOPHOSPHORIBOSYLTRANSFERASE"/>
    <property type="match status" value="1"/>
</dbReference>
<dbReference type="Gene3D" id="3.60.20.10">
    <property type="entry name" value="Glutamine Phosphoribosylpyrophosphate, subunit 1, domain 1"/>
    <property type="match status" value="2"/>
</dbReference>
<dbReference type="SUPFAM" id="SSF55021">
    <property type="entry name" value="ACT-like"/>
    <property type="match status" value="1"/>
</dbReference>
<reference evidence="5 6" key="1">
    <citation type="journal article" date="2016" name="Sci. Rep.">
        <title>Metabolic traits of an uncultured archaeal lineage -MSBL1- from brine pools of the Red Sea.</title>
        <authorList>
            <person name="Mwirichia R."/>
            <person name="Alam I."/>
            <person name="Rashid M."/>
            <person name="Vinu M."/>
            <person name="Ba-Alawi W."/>
            <person name="Anthony Kamau A."/>
            <person name="Kamanda Ngugi D."/>
            <person name="Goker M."/>
            <person name="Klenk H.P."/>
            <person name="Bajic V."/>
            <person name="Stingl U."/>
        </authorList>
    </citation>
    <scope>NUCLEOTIDE SEQUENCE [LARGE SCALE GENOMIC DNA]</scope>
    <source>
        <strain evidence="5">SCGC-AAA261C02</strain>
    </source>
</reference>
<accession>A0A133V1L7</accession>
<dbReference type="InterPro" id="IPR002912">
    <property type="entry name" value="ACT_dom"/>
</dbReference>
<sequence>MCGITGVMLQRPGNVGEYLLRMMQALQHRGTDSAGVAIYNTNAEHDKDEYILMVLVRDFPGVLGQVGNAIGNAGGDIRNIEFNPSPRGEIGLNKYIIRVPNRDVLEHVVENINGTKVGKVVSYGRSIQVFKDLGEVPSLQSGYKLSSITGTHGIGHVRFSTESRVDRIHAHPFHTDVYPDIAIVHNGQITNHHKIRRVLERKDHRFTSDNDTEVILHYIVDKLQHGSSLKEALEASVEDLDGPFSYIISTPTAIGVARDKLGLRPAMLSHDNSGYYISSEEVALISIDKAIKPIYLEPGEACVYERESD</sequence>
<evidence type="ECO:0000259" key="3">
    <source>
        <dbReference type="PROSITE" id="PS51278"/>
    </source>
</evidence>
<keyword evidence="2" id="KW-0315">Glutamine amidotransferase</keyword>
<protein>
    <recommendedName>
        <fullName evidence="7">Glutamine amidotransferase</fullName>
    </recommendedName>
</protein>
<name>A0A133V1L7_9EURY</name>
<comment type="caution">
    <text evidence="5">The sequence shown here is derived from an EMBL/GenBank/DDBJ whole genome shotgun (WGS) entry which is preliminary data.</text>
</comment>
<keyword evidence="1" id="KW-0808">Transferase</keyword>
<dbReference type="PROSITE" id="PS51671">
    <property type="entry name" value="ACT"/>
    <property type="match status" value="1"/>
</dbReference>
<dbReference type="InterPro" id="IPR045865">
    <property type="entry name" value="ACT-like_dom_sf"/>
</dbReference>
<dbReference type="Proteomes" id="UP000070520">
    <property type="component" value="Unassembled WGS sequence"/>
</dbReference>